<organism evidence="1">
    <name type="scientific">marine sediment metagenome</name>
    <dbReference type="NCBI Taxonomy" id="412755"/>
    <lineage>
        <taxon>unclassified sequences</taxon>
        <taxon>metagenomes</taxon>
        <taxon>ecological metagenomes</taxon>
    </lineage>
</organism>
<reference evidence="1" key="1">
    <citation type="journal article" date="2014" name="Front. Microbiol.">
        <title>High frequency of phylogenetically diverse reductive dehalogenase-homologous genes in deep subseafloor sedimentary metagenomes.</title>
        <authorList>
            <person name="Kawai M."/>
            <person name="Futagami T."/>
            <person name="Toyoda A."/>
            <person name="Takaki Y."/>
            <person name="Nishi S."/>
            <person name="Hori S."/>
            <person name="Arai W."/>
            <person name="Tsubouchi T."/>
            <person name="Morono Y."/>
            <person name="Uchiyama I."/>
            <person name="Ito T."/>
            <person name="Fujiyama A."/>
            <person name="Inagaki F."/>
            <person name="Takami H."/>
        </authorList>
    </citation>
    <scope>NUCLEOTIDE SEQUENCE</scope>
    <source>
        <strain evidence="1">Expedition CK06-06</strain>
    </source>
</reference>
<protein>
    <submittedName>
        <fullName evidence="1">Uncharacterized protein</fullName>
    </submittedName>
</protein>
<dbReference type="AlphaFoldDB" id="X1G0J0"/>
<comment type="caution">
    <text evidence="1">The sequence shown here is derived from an EMBL/GenBank/DDBJ whole genome shotgun (WGS) entry which is preliminary data.</text>
</comment>
<gene>
    <name evidence="1" type="ORF">S03H2_26497</name>
</gene>
<dbReference type="EMBL" id="BARU01015394">
    <property type="protein sequence ID" value="GAH51416.1"/>
    <property type="molecule type" value="Genomic_DNA"/>
</dbReference>
<accession>X1G0J0</accession>
<proteinExistence type="predicted"/>
<evidence type="ECO:0000313" key="1">
    <source>
        <dbReference type="EMBL" id="GAH51416.1"/>
    </source>
</evidence>
<sequence>MSRWLKRVKFCEECHGVVAPIHLESGDEVIGYDF</sequence>
<name>X1G0J0_9ZZZZ</name>
<feature type="non-terminal residue" evidence="1">
    <location>
        <position position="34"/>
    </location>
</feature>